<dbReference type="PROSITE" id="PS50175">
    <property type="entry name" value="ASP_PROT_RETROV"/>
    <property type="match status" value="1"/>
</dbReference>
<dbReference type="InterPro" id="IPR034122">
    <property type="entry name" value="Retropepsin-like_bacterial"/>
</dbReference>
<dbReference type="GO" id="GO:0004190">
    <property type="term" value="F:aspartic-type endopeptidase activity"/>
    <property type="evidence" value="ECO:0007669"/>
    <property type="project" value="InterPro"/>
</dbReference>
<dbReference type="PROSITE" id="PS00141">
    <property type="entry name" value="ASP_PROTEASE"/>
    <property type="match status" value="1"/>
</dbReference>
<keyword evidence="5" id="KW-1185">Reference proteome</keyword>
<keyword evidence="2" id="KW-0732">Signal</keyword>
<dbReference type="Pfam" id="PF13650">
    <property type="entry name" value="Asp_protease_2"/>
    <property type="match status" value="1"/>
</dbReference>
<dbReference type="Proteomes" id="UP000325302">
    <property type="component" value="Unassembled WGS sequence"/>
</dbReference>
<accession>A0A5A9W6F5</accession>
<evidence type="ECO:0000256" key="1">
    <source>
        <dbReference type="ARBA" id="ARBA00022801"/>
    </source>
</evidence>
<organism evidence="4 5">
    <name type="scientific">Nitrincola tapanii</name>
    <dbReference type="NCBI Taxonomy" id="1708751"/>
    <lineage>
        <taxon>Bacteria</taxon>
        <taxon>Pseudomonadati</taxon>
        <taxon>Pseudomonadota</taxon>
        <taxon>Gammaproteobacteria</taxon>
        <taxon>Oceanospirillales</taxon>
        <taxon>Oceanospirillaceae</taxon>
        <taxon>Nitrincola</taxon>
    </lineage>
</organism>
<reference evidence="4 5" key="1">
    <citation type="submission" date="2019-03" db="EMBL/GenBank/DDBJ databases">
        <title>Nitrincola sp. nov. isolated from an Indian soda lake.</title>
        <authorList>
            <person name="Joshi A."/>
            <person name="Thite S.V."/>
            <person name="Joseph N."/>
            <person name="Dhotre D."/>
            <person name="Moorthy M."/>
            <person name="Shouche Y.S."/>
        </authorList>
    </citation>
    <scope>NUCLEOTIDE SEQUENCE [LARGE SCALE GENOMIC DNA]</scope>
    <source>
        <strain evidence="4 5">MEB193</strain>
    </source>
</reference>
<sequence length="230" mass="25842">MWRLGLAIGLIGLSGSLAAQVYHYVDQDGRKVYLDRLSQVPAEYRDQLKELFPAPAIPTRDLQIQSSNSSATASERQRLQAQIAELEQPIRLQQNSVRLPVVLRQQGREITLNLILDTGASMTVIHSRALHSVNLPTQPSGFAQVAGGQRIATRRAQPELLQVGPYPLHQPWIQIIDFIGPAEHDGLLGMDFLQQAEYQLDLPGQRLIWKPQEHQRLQQALEQLPDEAMD</sequence>
<evidence type="ECO:0000313" key="4">
    <source>
        <dbReference type="EMBL" id="KAA0875708.1"/>
    </source>
</evidence>
<feature type="domain" description="Peptidase A2" evidence="3">
    <location>
        <begin position="112"/>
        <end position="148"/>
    </location>
</feature>
<feature type="signal peptide" evidence="2">
    <location>
        <begin position="1"/>
        <end position="19"/>
    </location>
</feature>
<dbReference type="RefSeq" id="WP_149390012.1">
    <property type="nucleotide sequence ID" value="NZ_SMRS01000002.1"/>
</dbReference>
<dbReference type="GO" id="GO:0006508">
    <property type="term" value="P:proteolysis"/>
    <property type="evidence" value="ECO:0007669"/>
    <property type="project" value="InterPro"/>
</dbReference>
<evidence type="ECO:0000256" key="2">
    <source>
        <dbReference type="SAM" id="SignalP"/>
    </source>
</evidence>
<feature type="chain" id="PRO_5022979162" description="Peptidase A2 domain-containing protein" evidence="2">
    <location>
        <begin position="20"/>
        <end position="230"/>
    </location>
</feature>
<evidence type="ECO:0000259" key="3">
    <source>
        <dbReference type="PROSITE" id="PS50175"/>
    </source>
</evidence>
<dbReference type="InterPro" id="IPR001969">
    <property type="entry name" value="Aspartic_peptidase_AS"/>
</dbReference>
<dbReference type="Gene3D" id="2.40.70.10">
    <property type="entry name" value="Acid Proteases"/>
    <property type="match status" value="1"/>
</dbReference>
<proteinExistence type="predicted"/>
<dbReference type="OrthoDB" id="6088234at2"/>
<evidence type="ECO:0000313" key="5">
    <source>
        <dbReference type="Proteomes" id="UP000325302"/>
    </source>
</evidence>
<protein>
    <recommendedName>
        <fullName evidence="3">Peptidase A2 domain-containing protein</fullName>
    </recommendedName>
</protein>
<dbReference type="CDD" id="cd05483">
    <property type="entry name" value="retropepsin_like_bacteria"/>
    <property type="match status" value="1"/>
</dbReference>
<comment type="caution">
    <text evidence="4">The sequence shown here is derived from an EMBL/GenBank/DDBJ whole genome shotgun (WGS) entry which is preliminary data.</text>
</comment>
<name>A0A5A9W6F5_9GAMM</name>
<dbReference type="SUPFAM" id="SSF50630">
    <property type="entry name" value="Acid proteases"/>
    <property type="match status" value="1"/>
</dbReference>
<dbReference type="AlphaFoldDB" id="A0A5A9W6F5"/>
<keyword evidence="1" id="KW-0378">Hydrolase</keyword>
<gene>
    <name evidence="4" type="ORF">E1H14_03165</name>
</gene>
<dbReference type="InterPro" id="IPR021109">
    <property type="entry name" value="Peptidase_aspartic_dom_sf"/>
</dbReference>
<dbReference type="EMBL" id="SMRS01000002">
    <property type="protein sequence ID" value="KAA0875708.1"/>
    <property type="molecule type" value="Genomic_DNA"/>
</dbReference>
<dbReference type="InterPro" id="IPR001995">
    <property type="entry name" value="Peptidase_A2_cat"/>
</dbReference>